<dbReference type="PhylomeDB" id="B3SD30"/>
<gene>
    <name evidence="3" type="ORF">TRIADDRAFT_62186</name>
</gene>
<keyword evidence="4" id="KW-1185">Reference proteome</keyword>
<dbReference type="PANTHER" id="PTHR23320:SF142">
    <property type="entry name" value="MARVEL DOMAIN-CONTAINING PROTEIN"/>
    <property type="match status" value="1"/>
</dbReference>
<dbReference type="CTD" id="6759355"/>
<name>B3SD30_TRIAD</name>
<evidence type="ECO:0000256" key="1">
    <source>
        <dbReference type="SAM" id="MobiDB-lite"/>
    </source>
</evidence>
<dbReference type="RefSeq" id="XP_002118142.1">
    <property type="nucleotide sequence ID" value="XM_002118106.1"/>
</dbReference>
<feature type="transmembrane region" description="Helical" evidence="2">
    <location>
        <begin position="131"/>
        <end position="153"/>
    </location>
</feature>
<dbReference type="HOGENOM" id="CLU_1035591_0_0_1"/>
<feature type="compositionally biased region" description="Basic residues" evidence="1">
    <location>
        <begin position="253"/>
        <end position="269"/>
    </location>
</feature>
<keyword evidence="2" id="KW-0472">Membrane</keyword>
<evidence type="ECO:0000256" key="2">
    <source>
        <dbReference type="SAM" id="Phobius"/>
    </source>
</evidence>
<dbReference type="GeneID" id="6759355"/>
<proteinExistence type="predicted"/>
<feature type="transmembrane region" description="Helical" evidence="2">
    <location>
        <begin position="57"/>
        <end position="80"/>
    </location>
</feature>
<evidence type="ECO:0000313" key="3">
    <source>
        <dbReference type="EMBL" id="EDV19367.1"/>
    </source>
</evidence>
<dbReference type="InParanoid" id="B3SD30"/>
<dbReference type="KEGG" id="tad:TRIADDRAFT_62186"/>
<evidence type="ECO:0000313" key="4">
    <source>
        <dbReference type="Proteomes" id="UP000009022"/>
    </source>
</evidence>
<keyword evidence="2" id="KW-0812">Transmembrane</keyword>
<dbReference type="EMBL" id="DS985275">
    <property type="protein sequence ID" value="EDV19367.1"/>
    <property type="molecule type" value="Genomic_DNA"/>
</dbReference>
<feature type="transmembrane region" description="Helical" evidence="2">
    <location>
        <begin position="92"/>
        <end position="119"/>
    </location>
</feature>
<dbReference type="PANTHER" id="PTHR23320">
    <property type="entry name" value="MEMBRANE-SPANNING 4-DOMAINS SUBFAMILY A MS4A -RELATED"/>
    <property type="match status" value="1"/>
</dbReference>
<keyword evidence="2" id="KW-1133">Transmembrane helix</keyword>
<dbReference type="FunCoup" id="B3SD30">
    <property type="interactions" value="1"/>
</dbReference>
<reference evidence="3 4" key="1">
    <citation type="journal article" date="2008" name="Nature">
        <title>The Trichoplax genome and the nature of placozoans.</title>
        <authorList>
            <person name="Srivastava M."/>
            <person name="Begovic E."/>
            <person name="Chapman J."/>
            <person name="Putnam N.H."/>
            <person name="Hellsten U."/>
            <person name="Kawashima T."/>
            <person name="Kuo A."/>
            <person name="Mitros T."/>
            <person name="Salamov A."/>
            <person name="Carpenter M.L."/>
            <person name="Signorovitch A.Y."/>
            <person name="Moreno M.A."/>
            <person name="Kamm K."/>
            <person name="Grimwood J."/>
            <person name="Schmutz J."/>
            <person name="Shapiro H."/>
            <person name="Grigoriev I.V."/>
            <person name="Buss L.W."/>
            <person name="Schierwater B."/>
            <person name="Dellaporta S.L."/>
            <person name="Rokhsar D.S."/>
        </authorList>
    </citation>
    <scope>NUCLEOTIDE SEQUENCE [LARGE SCALE GENOMIC DNA]</scope>
    <source>
        <strain evidence="3 4">Grell-BS-1999</strain>
    </source>
</reference>
<feature type="transmembrane region" description="Helical" evidence="2">
    <location>
        <begin position="24"/>
        <end position="50"/>
    </location>
</feature>
<feature type="compositionally biased region" description="Low complexity" evidence="1">
    <location>
        <begin position="228"/>
        <end position="243"/>
    </location>
</feature>
<dbReference type="InterPro" id="IPR030417">
    <property type="entry name" value="MS4A"/>
</dbReference>
<sequence>MASAQIQYRHMTHPYMLPPQVKSVALGLAVSQMLLGLLGLIAGILGFTLYRSYMNIVILLGVDIWTCSFYLISGLLGMGLHINPANYRLMHAYFAFTIISFIVCVAQCTFSAISLFFYYVRYTFWHSLASLLIGMLEFGFSLGNIILLGHLVYCKSLQASATVVYPPNQQMLMQEYNSPSVEAVLSRTLAAETRISENFQPPPPPQPIPNNNIKDNDTPESKRHSRSRNSSIRQSSDEYSSSDTSEDIELASKHRSRRSGRSRRKHHRR</sequence>
<feature type="region of interest" description="Disordered" evidence="1">
    <location>
        <begin position="196"/>
        <end position="269"/>
    </location>
</feature>
<protein>
    <submittedName>
        <fullName evidence="3">Uncharacterized protein</fullName>
    </submittedName>
</protein>
<dbReference type="Proteomes" id="UP000009022">
    <property type="component" value="Unassembled WGS sequence"/>
</dbReference>
<accession>B3SD30</accession>
<dbReference type="AlphaFoldDB" id="B3SD30"/>
<organism evidence="3 4">
    <name type="scientific">Trichoplax adhaerens</name>
    <name type="common">Trichoplax reptans</name>
    <dbReference type="NCBI Taxonomy" id="10228"/>
    <lineage>
        <taxon>Eukaryota</taxon>
        <taxon>Metazoa</taxon>
        <taxon>Placozoa</taxon>
        <taxon>Uniplacotomia</taxon>
        <taxon>Trichoplacea</taxon>
        <taxon>Trichoplacidae</taxon>
        <taxon>Trichoplax</taxon>
    </lineage>
</organism>